<name>A0A026VTD5_OOCBI</name>
<organism evidence="1 2">
    <name type="scientific">Ooceraea biroi</name>
    <name type="common">Clonal raider ant</name>
    <name type="synonym">Cerapachys biroi</name>
    <dbReference type="NCBI Taxonomy" id="2015173"/>
    <lineage>
        <taxon>Eukaryota</taxon>
        <taxon>Metazoa</taxon>
        <taxon>Ecdysozoa</taxon>
        <taxon>Arthropoda</taxon>
        <taxon>Hexapoda</taxon>
        <taxon>Insecta</taxon>
        <taxon>Pterygota</taxon>
        <taxon>Neoptera</taxon>
        <taxon>Endopterygota</taxon>
        <taxon>Hymenoptera</taxon>
        <taxon>Apocrita</taxon>
        <taxon>Aculeata</taxon>
        <taxon>Formicoidea</taxon>
        <taxon>Formicidae</taxon>
        <taxon>Dorylinae</taxon>
        <taxon>Ooceraea</taxon>
    </lineage>
</organism>
<gene>
    <name evidence="1" type="ORF">X777_16710</name>
</gene>
<sequence>MILSRRRRATIRKNLLIGDLDLCRAPGSYPRGSSSGAVYLDVADPQPLHYAVTHGPSSSITNGRETRLQAFLGSLPIGCAPHLCNQPTMTL</sequence>
<proteinExistence type="predicted"/>
<protein>
    <submittedName>
        <fullName evidence="1">Uncharacterized protein</fullName>
    </submittedName>
</protein>
<dbReference type="AlphaFoldDB" id="A0A026VTD5"/>
<evidence type="ECO:0000313" key="1">
    <source>
        <dbReference type="EMBL" id="EZA47053.1"/>
    </source>
</evidence>
<keyword evidence="2" id="KW-1185">Reference proteome</keyword>
<evidence type="ECO:0000313" key="2">
    <source>
        <dbReference type="Proteomes" id="UP000053097"/>
    </source>
</evidence>
<dbReference type="EMBL" id="KK107965">
    <property type="protein sequence ID" value="EZA47053.1"/>
    <property type="molecule type" value="Genomic_DNA"/>
</dbReference>
<reference evidence="1 2" key="1">
    <citation type="journal article" date="2014" name="Curr. Biol.">
        <title>The genome of the clonal raider ant Cerapachys biroi.</title>
        <authorList>
            <person name="Oxley P.R."/>
            <person name="Ji L."/>
            <person name="Fetter-Pruneda I."/>
            <person name="McKenzie S.K."/>
            <person name="Li C."/>
            <person name="Hu H."/>
            <person name="Zhang G."/>
            <person name="Kronauer D.J."/>
        </authorList>
    </citation>
    <scope>NUCLEOTIDE SEQUENCE [LARGE SCALE GENOMIC DNA]</scope>
</reference>
<accession>A0A026VTD5</accession>
<dbReference type="Proteomes" id="UP000053097">
    <property type="component" value="Unassembled WGS sequence"/>
</dbReference>